<dbReference type="EMBL" id="JAHHFP010000011">
    <property type="protein sequence ID" value="MBX7271125.1"/>
    <property type="molecule type" value="Genomic_DNA"/>
</dbReference>
<evidence type="ECO:0000313" key="2">
    <source>
        <dbReference type="Proteomes" id="UP000782475"/>
    </source>
</evidence>
<organism evidence="1 2">
    <name type="scientific">Stutzerimonas chloritidismutans</name>
    <name type="common">Pseudomonas chloritidismutans</name>
    <dbReference type="NCBI Taxonomy" id="203192"/>
    <lineage>
        <taxon>Bacteria</taxon>
        <taxon>Pseudomonadati</taxon>
        <taxon>Pseudomonadota</taxon>
        <taxon>Gammaproteobacteria</taxon>
        <taxon>Pseudomonadales</taxon>
        <taxon>Pseudomonadaceae</taxon>
        <taxon>Stutzerimonas</taxon>
    </lineage>
</organism>
<protein>
    <submittedName>
        <fullName evidence="1">Uncharacterized protein</fullName>
    </submittedName>
</protein>
<reference evidence="1 2" key="1">
    <citation type="journal article" date="2021" name="Appl. Microbiol. Biotechnol.">
        <title>Biotechnological applications of marine bacteria in bioremediation of environments polluted with hydrocarbons and plastics.</title>
        <authorList>
            <person name="Muriel-Millan L.F."/>
            <person name="Millan-Lopez S."/>
            <person name="Pardo-Lopez L."/>
        </authorList>
    </citation>
    <scope>NUCLEOTIDE SEQUENCE [LARGE SCALE GENOMIC DNA]</scope>
    <source>
        <strain evidence="1 2">GOM4</strain>
    </source>
</reference>
<proteinExistence type="predicted"/>
<name>A0ACC5VEY3_STUCH</name>
<evidence type="ECO:0000313" key="1">
    <source>
        <dbReference type="EMBL" id="MBX7271125.1"/>
    </source>
</evidence>
<sequence length="150" mass="15628">MALGDARRAGGDAIEKARRGGGDAMEKARRDAGKQMEATRRGEAVAEDINSLLRPQRKARALPKVPPVGALPAQRSSADYKAPAVTGTAGIASPLIEGAAGEGATLAREYYAGITLTSSDGLISLDVEPLKKLTMRDANGEPVVMEFAQP</sequence>
<keyword evidence="2" id="KW-1185">Reference proteome</keyword>
<dbReference type="Proteomes" id="UP000782475">
    <property type="component" value="Unassembled WGS sequence"/>
</dbReference>
<accession>A0ACC5VEY3</accession>
<comment type="caution">
    <text evidence="1">The sequence shown here is derived from an EMBL/GenBank/DDBJ whole genome shotgun (WGS) entry which is preliminary data.</text>
</comment>
<gene>
    <name evidence="1" type="ORF">KJJ99_04845</name>
</gene>